<feature type="compositionally biased region" description="Polar residues" evidence="1">
    <location>
        <begin position="157"/>
        <end position="169"/>
    </location>
</feature>
<organism evidence="2 3">
    <name type="scientific">Eleusine coracana subsp. coracana</name>
    <dbReference type="NCBI Taxonomy" id="191504"/>
    <lineage>
        <taxon>Eukaryota</taxon>
        <taxon>Viridiplantae</taxon>
        <taxon>Streptophyta</taxon>
        <taxon>Embryophyta</taxon>
        <taxon>Tracheophyta</taxon>
        <taxon>Spermatophyta</taxon>
        <taxon>Magnoliopsida</taxon>
        <taxon>Liliopsida</taxon>
        <taxon>Poales</taxon>
        <taxon>Poaceae</taxon>
        <taxon>PACMAD clade</taxon>
        <taxon>Chloridoideae</taxon>
        <taxon>Cynodonteae</taxon>
        <taxon>Eleusininae</taxon>
        <taxon>Eleusine</taxon>
    </lineage>
</organism>
<evidence type="ECO:0000313" key="3">
    <source>
        <dbReference type="Proteomes" id="UP001054889"/>
    </source>
</evidence>
<feature type="region of interest" description="Disordered" evidence="1">
    <location>
        <begin position="237"/>
        <end position="256"/>
    </location>
</feature>
<reference evidence="2" key="2">
    <citation type="submission" date="2021-12" db="EMBL/GenBank/DDBJ databases">
        <title>Resequencing data analysis of finger millet.</title>
        <authorList>
            <person name="Hatakeyama M."/>
            <person name="Aluri S."/>
            <person name="Balachadran M.T."/>
            <person name="Sivarajan S.R."/>
            <person name="Poveda L."/>
            <person name="Shimizu-Inatsugi R."/>
            <person name="Schlapbach R."/>
            <person name="Sreeman S.M."/>
            <person name="Shimizu K.K."/>
        </authorList>
    </citation>
    <scope>NUCLEOTIDE SEQUENCE</scope>
</reference>
<feature type="region of interest" description="Disordered" evidence="1">
    <location>
        <begin position="153"/>
        <end position="194"/>
    </location>
</feature>
<comment type="caution">
    <text evidence="2">The sequence shown here is derived from an EMBL/GenBank/DDBJ whole genome shotgun (WGS) entry which is preliminary data.</text>
</comment>
<accession>A0AAV5BPI8</accession>
<dbReference type="EMBL" id="BQKI01000002">
    <property type="protein sequence ID" value="GJM87634.1"/>
    <property type="molecule type" value="Genomic_DNA"/>
</dbReference>
<dbReference type="Proteomes" id="UP001054889">
    <property type="component" value="Unassembled WGS sequence"/>
</dbReference>
<protein>
    <submittedName>
        <fullName evidence="2">Uncharacterized protein</fullName>
    </submittedName>
</protein>
<sequence>MPKDPKLSGNPPPKHDVGVELRIENIMPVNKDDLSDEIKTQIDQRIMKYENILLSTFRKTKHGKIIQKGKLPVAALIEDKVEKSTANKPIEVIDEATLNNIIHSVIHHALINHSPVLVNTLRVLIIQTVEGCIYDDPVRGPMYFRVSENIPRPTIEAPSSQQPKASTTHPGMGLGLSTSEATLPSKDADSGTVERTPRRIILQRTTPQTQPQFYRQETSELNVTYGTTPNVEPSLFGMPSSSASLEELGETSRANV</sequence>
<gene>
    <name evidence="2" type="primary">ga03610</name>
    <name evidence="2" type="ORF">PR202_ga03610</name>
</gene>
<dbReference type="AlphaFoldDB" id="A0AAV5BPI8"/>
<evidence type="ECO:0000256" key="1">
    <source>
        <dbReference type="SAM" id="MobiDB-lite"/>
    </source>
</evidence>
<evidence type="ECO:0000313" key="2">
    <source>
        <dbReference type="EMBL" id="GJM87634.1"/>
    </source>
</evidence>
<reference evidence="2" key="1">
    <citation type="journal article" date="2018" name="DNA Res.">
        <title>Multiple hybrid de novo genome assembly of finger millet, an orphan allotetraploid crop.</title>
        <authorList>
            <person name="Hatakeyama M."/>
            <person name="Aluri S."/>
            <person name="Balachadran M.T."/>
            <person name="Sivarajan S.R."/>
            <person name="Patrignani A."/>
            <person name="Gruter S."/>
            <person name="Poveda L."/>
            <person name="Shimizu-Inatsugi R."/>
            <person name="Baeten J."/>
            <person name="Francoijs K.J."/>
            <person name="Nataraja K.N."/>
            <person name="Reddy Y.A.N."/>
            <person name="Phadnis S."/>
            <person name="Ravikumar R.L."/>
            <person name="Schlapbach R."/>
            <person name="Sreeman S.M."/>
            <person name="Shimizu K.K."/>
        </authorList>
    </citation>
    <scope>NUCLEOTIDE SEQUENCE</scope>
</reference>
<proteinExistence type="predicted"/>
<keyword evidence="3" id="KW-1185">Reference proteome</keyword>
<name>A0AAV5BPI8_ELECO</name>